<dbReference type="RefSeq" id="WP_079468830.1">
    <property type="nucleotide sequence ID" value="NZ_FUZZ01000001.1"/>
</dbReference>
<reference evidence="3" key="1">
    <citation type="submission" date="2017-02" db="EMBL/GenBank/DDBJ databases">
        <authorList>
            <person name="Varghese N."/>
            <person name="Submissions S."/>
        </authorList>
    </citation>
    <scope>NUCLEOTIDE SEQUENCE [LARGE SCALE GENOMIC DNA]</scope>
    <source>
        <strain evidence="3">DSM 18108</strain>
    </source>
</reference>
<dbReference type="InterPro" id="IPR025334">
    <property type="entry name" value="DUF4240"/>
</dbReference>
<gene>
    <name evidence="2" type="ORF">SAMN05660461_1572</name>
</gene>
<organism evidence="2 3">
    <name type="scientific">Chitinophaga ginsengisegetis</name>
    <dbReference type="NCBI Taxonomy" id="393003"/>
    <lineage>
        <taxon>Bacteria</taxon>
        <taxon>Pseudomonadati</taxon>
        <taxon>Bacteroidota</taxon>
        <taxon>Chitinophagia</taxon>
        <taxon>Chitinophagales</taxon>
        <taxon>Chitinophagaceae</taxon>
        <taxon>Chitinophaga</taxon>
    </lineage>
</organism>
<feature type="domain" description="DUF4240" evidence="1">
    <location>
        <begin position="1"/>
        <end position="118"/>
    </location>
</feature>
<dbReference type="STRING" id="393003.SAMN05660461_1572"/>
<dbReference type="AlphaFoldDB" id="A0A1T5NGY3"/>
<sequence>MNEFKFWQIIEEAWAASPALLDMRNTALKTNDAILIEDLTGEVYGAITNNIRDILLQLDKEELTGFNHIMEEKLFQIDREDIQAYTDGSDDGFLYCRCFIVGMGKAYYEMIDENPSKATCDAEAEIVGFIGYMVYQELFGEEFERYTRHCIETCSNTDGWGKA</sequence>
<evidence type="ECO:0000259" key="1">
    <source>
        <dbReference type="Pfam" id="PF14024"/>
    </source>
</evidence>
<evidence type="ECO:0000313" key="3">
    <source>
        <dbReference type="Proteomes" id="UP000190166"/>
    </source>
</evidence>
<proteinExistence type="predicted"/>
<name>A0A1T5NGY3_9BACT</name>
<dbReference type="Pfam" id="PF14024">
    <property type="entry name" value="DUF4240"/>
    <property type="match status" value="1"/>
</dbReference>
<accession>A0A1T5NGY3</accession>
<keyword evidence="3" id="KW-1185">Reference proteome</keyword>
<dbReference type="Proteomes" id="UP000190166">
    <property type="component" value="Unassembled WGS sequence"/>
</dbReference>
<dbReference type="EMBL" id="FUZZ01000001">
    <property type="protein sequence ID" value="SKC99715.1"/>
    <property type="molecule type" value="Genomic_DNA"/>
</dbReference>
<protein>
    <recommendedName>
        <fullName evidence="1">DUF4240 domain-containing protein</fullName>
    </recommendedName>
</protein>
<evidence type="ECO:0000313" key="2">
    <source>
        <dbReference type="EMBL" id="SKC99715.1"/>
    </source>
</evidence>